<gene>
    <name evidence="2" type="ORF">POM99_16710</name>
</gene>
<feature type="compositionally biased region" description="Low complexity" evidence="1">
    <location>
        <begin position="218"/>
        <end position="235"/>
    </location>
</feature>
<proteinExistence type="predicted"/>
<name>A0ABT6CLR4_9SPHN</name>
<dbReference type="InterPro" id="IPR011990">
    <property type="entry name" value="TPR-like_helical_dom_sf"/>
</dbReference>
<dbReference type="RefSeq" id="WP_277279623.1">
    <property type="nucleotide sequence ID" value="NZ_JAROCY010000017.1"/>
</dbReference>
<evidence type="ECO:0000256" key="1">
    <source>
        <dbReference type="SAM" id="MobiDB-lite"/>
    </source>
</evidence>
<protein>
    <submittedName>
        <fullName evidence="2">Tetratricopeptide repeat protein</fullName>
    </submittedName>
</protein>
<accession>A0ABT6CLR4</accession>
<organism evidence="2 3">
    <name type="scientific">Novosphingobium cyanobacteriorum</name>
    <dbReference type="NCBI Taxonomy" id="3024215"/>
    <lineage>
        <taxon>Bacteria</taxon>
        <taxon>Pseudomonadati</taxon>
        <taxon>Pseudomonadota</taxon>
        <taxon>Alphaproteobacteria</taxon>
        <taxon>Sphingomonadales</taxon>
        <taxon>Sphingomonadaceae</taxon>
        <taxon>Novosphingobium</taxon>
    </lineage>
</organism>
<dbReference type="Pfam" id="PF13428">
    <property type="entry name" value="TPR_14"/>
    <property type="match status" value="1"/>
</dbReference>
<keyword evidence="3" id="KW-1185">Reference proteome</keyword>
<comment type="caution">
    <text evidence="2">The sequence shown here is derived from an EMBL/GenBank/DDBJ whole genome shotgun (WGS) entry which is preliminary data.</text>
</comment>
<dbReference type="EMBL" id="JAROCY010000017">
    <property type="protein sequence ID" value="MDF8334852.1"/>
    <property type="molecule type" value="Genomic_DNA"/>
</dbReference>
<dbReference type="Proteomes" id="UP001222770">
    <property type="component" value="Unassembled WGS sequence"/>
</dbReference>
<evidence type="ECO:0000313" key="3">
    <source>
        <dbReference type="Proteomes" id="UP001222770"/>
    </source>
</evidence>
<dbReference type="SUPFAM" id="SSF48452">
    <property type="entry name" value="TPR-like"/>
    <property type="match status" value="1"/>
</dbReference>
<evidence type="ECO:0000313" key="2">
    <source>
        <dbReference type="EMBL" id="MDF8334852.1"/>
    </source>
</evidence>
<feature type="region of interest" description="Disordered" evidence="1">
    <location>
        <begin position="206"/>
        <end position="235"/>
    </location>
</feature>
<dbReference type="Pfam" id="PF14559">
    <property type="entry name" value="TPR_19"/>
    <property type="match status" value="1"/>
</dbReference>
<dbReference type="Gene3D" id="1.25.40.10">
    <property type="entry name" value="Tetratricopeptide repeat domain"/>
    <property type="match status" value="1"/>
</dbReference>
<reference evidence="2 3" key="1">
    <citation type="submission" date="2023-03" db="EMBL/GenBank/DDBJ databases">
        <title>Novosphingobium cyanobacteriorum sp. nov., isolated from a eutrophic reservoir during the Microcystis bloom period.</title>
        <authorList>
            <person name="Kang M."/>
            <person name="Le V."/>
            <person name="Ko S.-R."/>
            <person name="Lee S.-A."/>
            <person name="Ahn C.-Y."/>
        </authorList>
    </citation>
    <scope>NUCLEOTIDE SEQUENCE [LARGE SCALE GENOMIC DNA]</scope>
    <source>
        <strain evidence="2 3">HBC54</strain>
    </source>
</reference>
<sequence>MTWVIVLVLAAIAFGTMAFMLKLPRAGWEITGAALLFGISGYALQGHPGLPGAPRTAVEDQKVADAELIKQRAEMGDQFGKGQSWLVLSDALARQGQYRASADVLGKAVQAQPGDADLWVALGNALVGHSEGMITPAAQFAFQKAAKISPEHPGPPFFMGLALAQSGRLADARAIWAELLARSPADAPYRADLQARLARIDSMLAASGQAPATPPAAPQMEPTAAPSADASASAE</sequence>